<comment type="caution">
    <text evidence="1">The sequence shown here is derived from an EMBL/GenBank/DDBJ whole genome shotgun (WGS) entry which is preliminary data.</text>
</comment>
<evidence type="ECO:0000313" key="2">
    <source>
        <dbReference type="Proteomes" id="UP000788993"/>
    </source>
</evidence>
<accession>A0A9P8T476</accession>
<dbReference type="EMBL" id="JAEUBD010001178">
    <property type="protein sequence ID" value="KAH3664969.1"/>
    <property type="molecule type" value="Genomic_DNA"/>
</dbReference>
<dbReference type="Proteomes" id="UP000788993">
    <property type="component" value="Unassembled WGS sequence"/>
</dbReference>
<reference evidence="1" key="1">
    <citation type="journal article" date="2021" name="Open Biol.">
        <title>Shared evolutionary footprints suggest mitochondrial oxidative damage underlies multiple complex I losses in fungi.</title>
        <authorList>
            <person name="Schikora-Tamarit M.A."/>
            <person name="Marcet-Houben M."/>
            <person name="Nosek J."/>
            <person name="Gabaldon T."/>
        </authorList>
    </citation>
    <scope>NUCLEOTIDE SEQUENCE</scope>
    <source>
        <strain evidence="1">NCAIM Y.01608</strain>
    </source>
</reference>
<dbReference type="AlphaFoldDB" id="A0A9P8T476"/>
<evidence type="ECO:0000313" key="1">
    <source>
        <dbReference type="EMBL" id="KAH3664969.1"/>
    </source>
</evidence>
<gene>
    <name evidence="1" type="ORF">OGATHE_003784</name>
</gene>
<proteinExistence type="predicted"/>
<keyword evidence="2" id="KW-1185">Reference proteome</keyword>
<reference evidence="1" key="2">
    <citation type="submission" date="2021-01" db="EMBL/GenBank/DDBJ databases">
        <authorList>
            <person name="Schikora-Tamarit M.A."/>
        </authorList>
    </citation>
    <scope>NUCLEOTIDE SEQUENCE</scope>
    <source>
        <strain evidence="1">NCAIM Y.01608</strain>
    </source>
</reference>
<sequence length="222" mass="24860">MCSLSVSRSRLNGLAFLSELPNGRACDIGFLSRDENDTDSRGDPPFSESVDAVRELSDWSDRRENRDECELPWRRALESESRREERNLLRKEVPRRLFLGLIGVISGGTGFSLPSRRPWKPLYDGGTPMSPWLLDGRREPLSLSSCTDEVCDVRWVSWFSASDELDGETGFTEGSRDERRDVVGDASGLDSCDLFLRCADDVNASEAPKLSAVYLELNCGIE</sequence>
<organism evidence="1 2">
    <name type="scientific">Ogataea polymorpha</name>
    <dbReference type="NCBI Taxonomy" id="460523"/>
    <lineage>
        <taxon>Eukaryota</taxon>
        <taxon>Fungi</taxon>
        <taxon>Dikarya</taxon>
        <taxon>Ascomycota</taxon>
        <taxon>Saccharomycotina</taxon>
        <taxon>Pichiomycetes</taxon>
        <taxon>Pichiales</taxon>
        <taxon>Pichiaceae</taxon>
        <taxon>Ogataea</taxon>
    </lineage>
</organism>
<protein>
    <submittedName>
        <fullName evidence="1">Uncharacterized protein</fullName>
    </submittedName>
</protein>
<name>A0A9P8T476_9ASCO</name>